<dbReference type="KEGG" id="paek:D3873_01545"/>
<dbReference type="Pfam" id="PF00561">
    <property type="entry name" value="Abhydrolase_1"/>
    <property type="match status" value="1"/>
</dbReference>
<dbReference type="InterPro" id="IPR029058">
    <property type="entry name" value="AB_hydrolase_fold"/>
</dbReference>
<dbReference type="InterPro" id="IPR000639">
    <property type="entry name" value="Epox_hydrolase-like"/>
</dbReference>
<dbReference type="AlphaFoldDB" id="A0A385YPU1"/>
<dbReference type="GO" id="GO:0016020">
    <property type="term" value="C:membrane"/>
    <property type="evidence" value="ECO:0007669"/>
    <property type="project" value="TreeGrafter"/>
</dbReference>
<keyword evidence="3" id="KW-1185">Reference proteome</keyword>
<dbReference type="GO" id="GO:0016787">
    <property type="term" value="F:hydrolase activity"/>
    <property type="evidence" value="ECO:0007669"/>
    <property type="project" value="UniProtKB-KW"/>
</dbReference>
<organism evidence="2 3">
    <name type="scientific">Paenisporosarcina cavernae</name>
    <dbReference type="NCBI Taxonomy" id="2320858"/>
    <lineage>
        <taxon>Bacteria</taxon>
        <taxon>Bacillati</taxon>
        <taxon>Bacillota</taxon>
        <taxon>Bacilli</taxon>
        <taxon>Bacillales</taxon>
        <taxon>Caryophanaceae</taxon>
        <taxon>Paenisporosarcina</taxon>
    </lineage>
</organism>
<dbReference type="SUPFAM" id="SSF53474">
    <property type="entry name" value="alpha/beta-Hydrolases"/>
    <property type="match status" value="1"/>
</dbReference>
<evidence type="ECO:0000259" key="1">
    <source>
        <dbReference type="Pfam" id="PF00561"/>
    </source>
</evidence>
<dbReference type="RefSeq" id="WP_119882361.1">
    <property type="nucleotide sequence ID" value="NZ_CP032418.1"/>
</dbReference>
<dbReference type="EMBL" id="CP032418">
    <property type="protein sequence ID" value="AYC28616.1"/>
    <property type="molecule type" value="Genomic_DNA"/>
</dbReference>
<dbReference type="Gene3D" id="3.40.50.1820">
    <property type="entry name" value="alpha/beta hydrolase"/>
    <property type="match status" value="1"/>
</dbReference>
<dbReference type="Proteomes" id="UP000265725">
    <property type="component" value="Chromosome"/>
</dbReference>
<evidence type="ECO:0000313" key="2">
    <source>
        <dbReference type="EMBL" id="AYC28616.1"/>
    </source>
</evidence>
<dbReference type="InterPro" id="IPR000073">
    <property type="entry name" value="AB_hydrolase_1"/>
</dbReference>
<keyword evidence="2" id="KW-0378">Hydrolase</keyword>
<gene>
    <name evidence="2" type="ORF">D3873_01545</name>
</gene>
<accession>A0A385YPU1</accession>
<reference evidence="3" key="1">
    <citation type="submission" date="2018-09" db="EMBL/GenBank/DDBJ databases">
        <authorList>
            <person name="Zhu H."/>
        </authorList>
    </citation>
    <scope>NUCLEOTIDE SEQUENCE [LARGE SCALE GENOMIC DNA]</scope>
    <source>
        <strain evidence="3">K2R23-3</strain>
    </source>
</reference>
<evidence type="ECO:0000313" key="3">
    <source>
        <dbReference type="Proteomes" id="UP000265725"/>
    </source>
</evidence>
<dbReference type="PANTHER" id="PTHR43798">
    <property type="entry name" value="MONOACYLGLYCEROL LIPASE"/>
    <property type="match status" value="1"/>
</dbReference>
<feature type="domain" description="AB hydrolase-1" evidence="1">
    <location>
        <begin position="23"/>
        <end position="123"/>
    </location>
</feature>
<dbReference type="InterPro" id="IPR050266">
    <property type="entry name" value="AB_hydrolase_sf"/>
</dbReference>
<dbReference type="OrthoDB" id="252464at2"/>
<dbReference type="PRINTS" id="PR00412">
    <property type="entry name" value="EPOXHYDRLASE"/>
</dbReference>
<protein>
    <submittedName>
        <fullName evidence="2">Alpha/beta hydrolase</fullName>
    </submittedName>
</protein>
<sequence length="260" mass="28620">MTKKEMELRDGNLFYEVHGTGEAILLLHGFCGSSAYWDDVVPTLAKSHQVFVLDLPGHGASDASFGNYEMEYMADLLRDFLDAVHIDKVTMIGHSLGGYITLAFAEKYEDRLNGFSLVHSTSLADSEEGKEGREAAIAKIESEGLPAFIEGLIPKLFAPNAETDSLQEKAKAIGYKTSKEGAVGFLRAMKNRKDRTTTLEDSSVKALLVAGEKDGVIPPEKTFLVNRERLSLALIKDAGHMSMMEQPSQLIEKLESFLEE</sequence>
<dbReference type="PRINTS" id="PR00111">
    <property type="entry name" value="ABHYDROLASE"/>
</dbReference>
<proteinExistence type="predicted"/>
<name>A0A385YPU1_9BACL</name>
<dbReference type="PANTHER" id="PTHR43798:SF33">
    <property type="entry name" value="HYDROLASE, PUTATIVE (AFU_ORTHOLOGUE AFUA_2G14860)-RELATED"/>
    <property type="match status" value="1"/>
</dbReference>